<reference evidence="1 2" key="1">
    <citation type="submission" date="2023-08" db="EMBL/GenBank/DDBJ databases">
        <title>The draft genome sequence of Paracraurococcus sp. LOR1-02.</title>
        <authorList>
            <person name="Kingkaew E."/>
            <person name="Tanasupawat S."/>
        </authorList>
    </citation>
    <scope>NUCLEOTIDE SEQUENCE [LARGE SCALE GENOMIC DNA]</scope>
    <source>
        <strain evidence="1 2">LOR1-02</strain>
    </source>
</reference>
<evidence type="ECO:0000313" key="1">
    <source>
        <dbReference type="EMBL" id="MDO9712688.1"/>
    </source>
</evidence>
<dbReference type="RefSeq" id="WP_305107545.1">
    <property type="nucleotide sequence ID" value="NZ_JAUTWS010000055.1"/>
</dbReference>
<dbReference type="EMBL" id="JAUTWS010000055">
    <property type="protein sequence ID" value="MDO9712688.1"/>
    <property type="molecule type" value="Genomic_DNA"/>
</dbReference>
<gene>
    <name evidence="1" type="ORF">Q7A36_30415</name>
</gene>
<accession>A0ABT9E9N8</accession>
<organism evidence="1 2">
    <name type="scientific">Paracraurococcus lichenis</name>
    <dbReference type="NCBI Taxonomy" id="3064888"/>
    <lineage>
        <taxon>Bacteria</taxon>
        <taxon>Pseudomonadati</taxon>
        <taxon>Pseudomonadota</taxon>
        <taxon>Alphaproteobacteria</taxon>
        <taxon>Acetobacterales</taxon>
        <taxon>Roseomonadaceae</taxon>
        <taxon>Paracraurococcus</taxon>
    </lineage>
</organism>
<dbReference type="Proteomes" id="UP001243009">
    <property type="component" value="Unassembled WGS sequence"/>
</dbReference>
<sequence>MPREGWGRQFRSEGMRHPEARIRMLDGFNEGWIDFQRDGTEHRAGTVEIGTVLSDLVACG</sequence>
<name>A0ABT9E9N8_9PROT</name>
<protein>
    <submittedName>
        <fullName evidence="1">Uncharacterized protein</fullName>
    </submittedName>
</protein>
<evidence type="ECO:0000313" key="2">
    <source>
        <dbReference type="Proteomes" id="UP001243009"/>
    </source>
</evidence>
<keyword evidence="2" id="KW-1185">Reference proteome</keyword>
<proteinExistence type="predicted"/>
<comment type="caution">
    <text evidence="1">The sequence shown here is derived from an EMBL/GenBank/DDBJ whole genome shotgun (WGS) entry which is preliminary data.</text>
</comment>